<dbReference type="RefSeq" id="WP_224191040.1">
    <property type="nucleotide sequence ID" value="NZ_JAIRAU010000005.1"/>
</dbReference>
<reference evidence="1" key="1">
    <citation type="submission" date="2021-08" db="EMBL/GenBank/DDBJ databases">
        <authorList>
            <person name="Stevens D.C."/>
        </authorList>
    </citation>
    <scope>NUCLEOTIDE SEQUENCE</scope>
    <source>
        <strain evidence="1">DSM 53165</strain>
    </source>
</reference>
<keyword evidence="2" id="KW-1185">Reference proteome</keyword>
<accession>A0ABS7TM98</accession>
<proteinExistence type="predicted"/>
<dbReference type="Proteomes" id="UP001139031">
    <property type="component" value="Unassembled WGS sequence"/>
</dbReference>
<evidence type="ECO:0000313" key="1">
    <source>
        <dbReference type="EMBL" id="MBZ5709262.1"/>
    </source>
</evidence>
<gene>
    <name evidence="1" type="ORF">K7C98_08310</name>
</gene>
<sequence>MRGPSFRAIDLALQMCIKPGRILSTVRDAVLHRRRCDARAPARRRL</sequence>
<evidence type="ECO:0000313" key="2">
    <source>
        <dbReference type="Proteomes" id="UP001139031"/>
    </source>
</evidence>
<comment type="caution">
    <text evidence="1">The sequence shown here is derived from an EMBL/GenBank/DDBJ whole genome shotgun (WGS) entry which is preliminary data.</text>
</comment>
<protein>
    <submittedName>
        <fullName evidence="1">Uncharacterized protein</fullName>
    </submittedName>
</protein>
<dbReference type="EMBL" id="JAIRAU010000005">
    <property type="protein sequence ID" value="MBZ5709262.1"/>
    <property type="molecule type" value="Genomic_DNA"/>
</dbReference>
<organism evidence="1 2">
    <name type="scientific">Nannocystis pusilla</name>
    <dbReference type="NCBI Taxonomy" id="889268"/>
    <lineage>
        <taxon>Bacteria</taxon>
        <taxon>Pseudomonadati</taxon>
        <taxon>Myxococcota</taxon>
        <taxon>Polyangia</taxon>
        <taxon>Nannocystales</taxon>
        <taxon>Nannocystaceae</taxon>
        <taxon>Nannocystis</taxon>
    </lineage>
</organism>
<name>A0ABS7TM98_9BACT</name>